<evidence type="ECO:0000256" key="11">
    <source>
        <dbReference type="ARBA" id="ARBA00022840"/>
    </source>
</evidence>
<name>A0ABY4E3W1_9NEIS</name>
<dbReference type="RefSeq" id="WP_058356121.1">
    <property type="nucleotide sequence ID" value="NZ_CABKVG010000008.1"/>
</dbReference>
<evidence type="ECO:0000256" key="5">
    <source>
        <dbReference type="ARBA" id="ARBA00011996"/>
    </source>
</evidence>
<dbReference type="InterPro" id="IPR006319">
    <property type="entry name" value="PEP_synth"/>
</dbReference>
<comment type="pathway">
    <text evidence="3">Carbohydrate biosynthesis; gluconeogenesis.</text>
</comment>
<evidence type="ECO:0000256" key="12">
    <source>
        <dbReference type="ARBA" id="ARBA00022842"/>
    </source>
</evidence>
<comment type="catalytic activity">
    <reaction evidence="14">
        <text>pyruvate + ATP + H2O = phosphoenolpyruvate + AMP + phosphate + 2 H(+)</text>
        <dbReference type="Rhea" id="RHEA:11364"/>
        <dbReference type="ChEBI" id="CHEBI:15361"/>
        <dbReference type="ChEBI" id="CHEBI:15377"/>
        <dbReference type="ChEBI" id="CHEBI:15378"/>
        <dbReference type="ChEBI" id="CHEBI:30616"/>
        <dbReference type="ChEBI" id="CHEBI:43474"/>
        <dbReference type="ChEBI" id="CHEBI:58702"/>
        <dbReference type="ChEBI" id="CHEBI:456215"/>
        <dbReference type="EC" id="2.7.9.2"/>
    </reaction>
</comment>
<evidence type="ECO:0000313" key="18">
    <source>
        <dbReference type="Proteomes" id="UP000832011"/>
    </source>
</evidence>
<sequence length="639" mass="71049">MKTSFVALSLFSLMLATTGHAQTARKPSSFEAGKKEAATRIKTQVPALHRLSSQGDFNQLSRVYEQDTDYEIPHVIFLIDLKDDKRIDYINTPKYSLHETYLAQVKGFKPNDAQLKSYYYSPERHYIFGTISWQNTNKEFVYEFWEGDKITPSLLKTADQVIKSSFFAPIRYKTNSTWQEEVATQTKLPFVTQESLIKDFPYLSLHQGKATGTLRVIEKEDDLYDVGPGDIIILKVVPLVMPPVAAVISEKPSTALSHVNVLARGWGIPNVYLKDAEKILAPYIGKRISLNAADNQYQVSLATSGSSTSSKPSNIKLPSINTSDLKLRALNDLRQADHVYCGSKAANLGQINAQIKAANVPDGFCIPFGYYQQFMQQLGIDSAYLQNMEAGFKGNNRERRAGLLALQQKIQSAPVPQAWQDAWAAQWQQQLHEQGVFVRSSSNSEDLPNFSGAGLYTTIPNVKSKAALVDAVKQSWASVFNYSAYEARRIAGLPHDSVKMSTFVQQGINADLSGVLVTLDPYDASRKNVSYIAAKRGVGIRVVEGKRLAEQLVYNHRVGSIQLISSSNETTALQLDDKGGVKEVPIDTGKRVMSDAEVKTLANTGSQIKALFGNKQQDIEWAFANKRLVILQARPYLTR</sequence>
<evidence type="ECO:0000313" key="17">
    <source>
        <dbReference type="EMBL" id="UOO89974.1"/>
    </source>
</evidence>
<evidence type="ECO:0000256" key="13">
    <source>
        <dbReference type="ARBA" id="ARBA00033470"/>
    </source>
</evidence>
<evidence type="ECO:0000259" key="16">
    <source>
        <dbReference type="Pfam" id="PF01326"/>
    </source>
</evidence>
<dbReference type="Gene3D" id="3.30.470.20">
    <property type="entry name" value="ATP-grasp fold, B domain"/>
    <property type="match status" value="1"/>
</dbReference>
<feature type="signal peptide" evidence="15">
    <location>
        <begin position="1"/>
        <end position="21"/>
    </location>
</feature>
<keyword evidence="11" id="KW-0067">ATP-binding</keyword>
<proteinExistence type="inferred from homology"/>
<organism evidence="17 18">
    <name type="scientific">Vitreoscilla massiliensis</name>
    <dbReference type="NCBI Taxonomy" id="1689272"/>
    <lineage>
        <taxon>Bacteria</taxon>
        <taxon>Pseudomonadati</taxon>
        <taxon>Pseudomonadota</taxon>
        <taxon>Betaproteobacteria</taxon>
        <taxon>Neisseriales</taxon>
        <taxon>Neisseriaceae</taxon>
        <taxon>Vitreoscilla</taxon>
    </lineage>
</organism>
<dbReference type="Pfam" id="PF01326">
    <property type="entry name" value="PPDK_N"/>
    <property type="match status" value="1"/>
</dbReference>
<accession>A0ABY4E3W1</accession>
<evidence type="ECO:0000256" key="9">
    <source>
        <dbReference type="ARBA" id="ARBA00022741"/>
    </source>
</evidence>
<evidence type="ECO:0000256" key="7">
    <source>
        <dbReference type="ARBA" id="ARBA00022679"/>
    </source>
</evidence>
<evidence type="ECO:0000256" key="6">
    <source>
        <dbReference type="ARBA" id="ARBA00021623"/>
    </source>
</evidence>
<comment type="similarity">
    <text evidence="4">Belongs to the PEP-utilizing enzyme family.</text>
</comment>
<dbReference type="PANTHER" id="PTHR43030:SF1">
    <property type="entry name" value="PHOSPHOENOLPYRUVATE SYNTHASE"/>
    <property type="match status" value="1"/>
</dbReference>
<keyword evidence="10" id="KW-0418">Kinase</keyword>
<feature type="domain" description="Pyruvate phosphate dikinase AMP/ATP-binding" evidence="16">
    <location>
        <begin position="341"/>
        <end position="636"/>
    </location>
</feature>
<keyword evidence="12" id="KW-0460">Magnesium</keyword>
<dbReference type="Gene3D" id="3.30.1490.20">
    <property type="entry name" value="ATP-grasp fold, A domain"/>
    <property type="match status" value="1"/>
</dbReference>
<feature type="chain" id="PRO_5046800183" description="Phosphoenolpyruvate synthase" evidence="15">
    <location>
        <begin position="22"/>
        <end position="639"/>
    </location>
</feature>
<dbReference type="EMBL" id="CP091511">
    <property type="protein sequence ID" value="UOO89974.1"/>
    <property type="molecule type" value="Genomic_DNA"/>
</dbReference>
<reference evidence="17 18" key="1">
    <citation type="journal article" date="2022" name="Res Sq">
        <title>Evolution of multicellular longitudinally dividing oral cavity symbionts (Neisseriaceae).</title>
        <authorList>
            <person name="Nyongesa S."/>
            <person name="Weber P."/>
            <person name="Bernet E."/>
            <person name="Pullido F."/>
            <person name="Nieckarz M."/>
            <person name="Delaby M."/>
            <person name="Nieves C."/>
            <person name="Viehboeck T."/>
            <person name="Krause N."/>
            <person name="Rivera-Millot A."/>
            <person name="Nakamura A."/>
            <person name="Vischer N."/>
            <person name="VanNieuwenhze M."/>
            <person name="Brun Y."/>
            <person name="Cava F."/>
            <person name="Bulgheresi S."/>
            <person name="Veyrier F."/>
        </authorList>
    </citation>
    <scope>NUCLEOTIDE SEQUENCE [LARGE SCALE GENOMIC DNA]</scope>
    <source>
        <strain evidence="17 18">SN4</strain>
    </source>
</reference>
<comment type="function">
    <text evidence="2">Catalyzes the phosphorylation of pyruvate to phosphoenolpyruvate.</text>
</comment>
<dbReference type="Proteomes" id="UP000832011">
    <property type="component" value="Chromosome"/>
</dbReference>
<dbReference type="PANTHER" id="PTHR43030">
    <property type="entry name" value="PHOSPHOENOLPYRUVATE SYNTHASE"/>
    <property type="match status" value="1"/>
</dbReference>
<dbReference type="InterPro" id="IPR002192">
    <property type="entry name" value="PPDK_AMP/ATP-bd"/>
</dbReference>
<evidence type="ECO:0000256" key="1">
    <source>
        <dbReference type="ARBA" id="ARBA00001946"/>
    </source>
</evidence>
<dbReference type="InterPro" id="IPR013815">
    <property type="entry name" value="ATP_grasp_subdomain_1"/>
</dbReference>
<keyword evidence="18" id="KW-1185">Reference proteome</keyword>
<evidence type="ECO:0000256" key="8">
    <source>
        <dbReference type="ARBA" id="ARBA00022723"/>
    </source>
</evidence>
<evidence type="ECO:0000256" key="3">
    <source>
        <dbReference type="ARBA" id="ARBA00004742"/>
    </source>
</evidence>
<keyword evidence="15" id="KW-0732">Signal</keyword>
<gene>
    <name evidence="17" type="ORF">LVJ82_03020</name>
</gene>
<protein>
    <recommendedName>
        <fullName evidence="6">Phosphoenolpyruvate synthase</fullName>
        <ecNumber evidence="5">2.7.9.2</ecNumber>
    </recommendedName>
    <alternativeName>
        <fullName evidence="13">Pyruvate, water dikinase</fullName>
    </alternativeName>
</protein>
<comment type="cofactor">
    <cofactor evidence="1">
        <name>Mg(2+)</name>
        <dbReference type="ChEBI" id="CHEBI:18420"/>
    </cofactor>
</comment>
<keyword evidence="9" id="KW-0547">Nucleotide-binding</keyword>
<evidence type="ECO:0000256" key="4">
    <source>
        <dbReference type="ARBA" id="ARBA00007837"/>
    </source>
</evidence>
<dbReference type="EC" id="2.7.9.2" evidence="5"/>
<evidence type="ECO:0000256" key="14">
    <source>
        <dbReference type="ARBA" id="ARBA00047700"/>
    </source>
</evidence>
<evidence type="ECO:0000256" key="10">
    <source>
        <dbReference type="ARBA" id="ARBA00022777"/>
    </source>
</evidence>
<evidence type="ECO:0000256" key="2">
    <source>
        <dbReference type="ARBA" id="ARBA00002988"/>
    </source>
</evidence>
<keyword evidence="8" id="KW-0479">Metal-binding</keyword>
<dbReference type="SUPFAM" id="SSF56059">
    <property type="entry name" value="Glutathione synthetase ATP-binding domain-like"/>
    <property type="match status" value="1"/>
</dbReference>
<keyword evidence="7" id="KW-0808">Transferase</keyword>
<evidence type="ECO:0000256" key="15">
    <source>
        <dbReference type="SAM" id="SignalP"/>
    </source>
</evidence>